<keyword evidence="1" id="KW-0812">Transmembrane</keyword>
<name>A0A923RF27_9BACI</name>
<dbReference type="EMBL" id="JACOOL010000001">
    <property type="protein sequence ID" value="MBC5635211.1"/>
    <property type="molecule type" value="Genomic_DNA"/>
</dbReference>
<sequence>MKSWLSFLLPDDEYREKRALYFLFEGSVILLLFLIGIFIINRYVPYFQIDLEFALFIAIWIFLGYVFLRYITSGMEYTDISTEKAYKKQLKVILTKSCGFVIIFHLLYLVFMFPNSISEWYEMIAVSIIGGLILFFVDYISLKNSYKKNKELV</sequence>
<keyword evidence="3" id="KW-1185">Reference proteome</keyword>
<evidence type="ECO:0000313" key="3">
    <source>
        <dbReference type="Proteomes" id="UP000637359"/>
    </source>
</evidence>
<keyword evidence="1" id="KW-0472">Membrane</keyword>
<feature type="transmembrane region" description="Helical" evidence="1">
    <location>
        <begin position="53"/>
        <end position="72"/>
    </location>
</feature>
<organism evidence="2 3">
    <name type="scientific">Ornithinibacillus hominis</name>
    <dbReference type="NCBI Taxonomy" id="2763055"/>
    <lineage>
        <taxon>Bacteria</taxon>
        <taxon>Bacillati</taxon>
        <taxon>Bacillota</taxon>
        <taxon>Bacilli</taxon>
        <taxon>Bacillales</taxon>
        <taxon>Bacillaceae</taxon>
        <taxon>Ornithinibacillus</taxon>
    </lineage>
</organism>
<evidence type="ECO:0000256" key="1">
    <source>
        <dbReference type="SAM" id="Phobius"/>
    </source>
</evidence>
<feature type="transmembrane region" description="Helical" evidence="1">
    <location>
        <begin position="120"/>
        <end position="140"/>
    </location>
</feature>
<dbReference type="Proteomes" id="UP000637359">
    <property type="component" value="Unassembled WGS sequence"/>
</dbReference>
<feature type="transmembrane region" description="Helical" evidence="1">
    <location>
        <begin position="20"/>
        <end position="41"/>
    </location>
</feature>
<evidence type="ECO:0000313" key="2">
    <source>
        <dbReference type="EMBL" id="MBC5635211.1"/>
    </source>
</evidence>
<accession>A0A923RF27</accession>
<comment type="caution">
    <text evidence="2">The sequence shown here is derived from an EMBL/GenBank/DDBJ whole genome shotgun (WGS) entry which is preliminary data.</text>
</comment>
<feature type="transmembrane region" description="Helical" evidence="1">
    <location>
        <begin position="93"/>
        <end position="114"/>
    </location>
</feature>
<proteinExistence type="predicted"/>
<protein>
    <submittedName>
        <fullName evidence="2">DUF3278 domain-containing protein</fullName>
    </submittedName>
</protein>
<keyword evidence="1" id="KW-1133">Transmembrane helix</keyword>
<reference evidence="2" key="1">
    <citation type="submission" date="2020-08" db="EMBL/GenBank/DDBJ databases">
        <title>Genome public.</title>
        <authorList>
            <person name="Liu C."/>
            <person name="Sun Q."/>
        </authorList>
    </citation>
    <scope>NUCLEOTIDE SEQUENCE</scope>
    <source>
        <strain evidence="2">BX22</strain>
    </source>
</reference>
<dbReference type="AlphaFoldDB" id="A0A923RF27"/>
<gene>
    <name evidence="2" type="ORF">H8S33_00085</name>
</gene>
<dbReference type="RefSeq" id="WP_186867932.1">
    <property type="nucleotide sequence ID" value="NZ_JACOOL010000001.1"/>
</dbReference>